<feature type="domain" description="Reverse transcriptase zinc-binding" evidence="1">
    <location>
        <begin position="35"/>
        <end position="116"/>
    </location>
</feature>
<dbReference type="OrthoDB" id="1304290at2759"/>
<name>A0A9P0ZV99_CUSEU</name>
<comment type="caution">
    <text evidence="2">The sequence shown here is derived from an EMBL/GenBank/DDBJ whole genome shotgun (WGS) entry which is preliminary data.</text>
</comment>
<dbReference type="AlphaFoldDB" id="A0A9P0ZV99"/>
<evidence type="ECO:0000313" key="2">
    <source>
        <dbReference type="EMBL" id="CAH9116578.1"/>
    </source>
</evidence>
<evidence type="ECO:0000259" key="1">
    <source>
        <dbReference type="Pfam" id="PF13966"/>
    </source>
</evidence>
<dbReference type="InterPro" id="IPR026960">
    <property type="entry name" value="RVT-Znf"/>
</dbReference>
<gene>
    <name evidence="2" type="ORF">CEURO_LOCUS21223</name>
</gene>
<sequence>MKRFVLIRDQICSKFSSLEETINFLEKCTLNGKLSSSKVYDLLRVKATPRAWMPFIWKSYIPPKFSFIAWLAFRNRLATYDNLPYLDVANICPFCEGGPETVPHLFFECCFTGQVWENVKQWLGLTRSMHTLRSSVK</sequence>
<evidence type="ECO:0000313" key="3">
    <source>
        <dbReference type="Proteomes" id="UP001152484"/>
    </source>
</evidence>
<organism evidence="2 3">
    <name type="scientific">Cuscuta europaea</name>
    <name type="common">European dodder</name>
    <dbReference type="NCBI Taxonomy" id="41803"/>
    <lineage>
        <taxon>Eukaryota</taxon>
        <taxon>Viridiplantae</taxon>
        <taxon>Streptophyta</taxon>
        <taxon>Embryophyta</taxon>
        <taxon>Tracheophyta</taxon>
        <taxon>Spermatophyta</taxon>
        <taxon>Magnoliopsida</taxon>
        <taxon>eudicotyledons</taxon>
        <taxon>Gunneridae</taxon>
        <taxon>Pentapetalae</taxon>
        <taxon>asterids</taxon>
        <taxon>lamiids</taxon>
        <taxon>Solanales</taxon>
        <taxon>Convolvulaceae</taxon>
        <taxon>Cuscuteae</taxon>
        <taxon>Cuscuta</taxon>
        <taxon>Cuscuta subgen. Cuscuta</taxon>
    </lineage>
</organism>
<keyword evidence="3" id="KW-1185">Reference proteome</keyword>
<proteinExistence type="predicted"/>
<reference evidence="2" key="1">
    <citation type="submission" date="2022-07" db="EMBL/GenBank/DDBJ databases">
        <authorList>
            <person name="Macas J."/>
            <person name="Novak P."/>
            <person name="Neumann P."/>
        </authorList>
    </citation>
    <scope>NUCLEOTIDE SEQUENCE</scope>
</reference>
<dbReference type="EMBL" id="CAMAPE010000070">
    <property type="protein sequence ID" value="CAH9116578.1"/>
    <property type="molecule type" value="Genomic_DNA"/>
</dbReference>
<accession>A0A9P0ZV99</accession>
<dbReference type="Pfam" id="PF13966">
    <property type="entry name" value="zf-RVT"/>
    <property type="match status" value="1"/>
</dbReference>
<protein>
    <recommendedName>
        <fullName evidence="1">Reverse transcriptase zinc-binding domain-containing protein</fullName>
    </recommendedName>
</protein>
<dbReference type="Proteomes" id="UP001152484">
    <property type="component" value="Unassembled WGS sequence"/>
</dbReference>